<dbReference type="EMBL" id="BKCJ011279058">
    <property type="protein sequence ID" value="GFD14385.1"/>
    <property type="molecule type" value="Genomic_DNA"/>
</dbReference>
<name>A0A699TU48_TANCI</name>
<accession>A0A699TU48</accession>
<feature type="domain" description="CCHC-type" evidence="2">
    <location>
        <begin position="34"/>
        <end position="50"/>
    </location>
</feature>
<keyword evidence="1" id="KW-0479">Metal-binding</keyword>
<dbReference type="GO" id="GO:0008270">
    <property type="term" value="F:zinc ion binding"/>
    <property type="evidence" value="ECO:0007669"/>
    <property type="project" value="UniProtKB-KW"/>
</dbReference>
<feature type="non-terminal residue" evidence="3">
    <location>
        <position position="1"/>
    </location>
</feature>
<dbReference type="Gene3D" id="4.10.60.10">
    <property type="entry name" value="Zinc finger, CCHC-type"/>
    <property type="match status" value="1"/>
</dbReference>
<protein>
    <recommendedName>
        <fullName evidence="2">CCHC-type domain-containing protein</fullName>
    </recommendedName>
</protein>
<dbReference type="PROSITE" id="PS50158">
    <property type="entry name" value="ZF_CCHC"/>
    <property type="match status" value="1"/>
</dbReference>
<dbReference type="AlphaFoldDB" id="A0A699TU48"/>
<proteinExistence type="predicted"/>
<dbReference type="InterPro" id="IPR001878">
    <property type="entry name" value="Znf_CCHC"/>
</dbReference>
<dbReference type="SMART" id="SM00343">
    <property type="entry name" value="ZnF_C2HC"/>
    <property type="match status" value="1"/>
</dbReference>
<evidence type="ECO:0000256" key="1">
    <source>
        <dbReference type="PROSITE-ProRule" id="PRU00047"/>
    </source>
</evidence>
<comment type="caution">
    <text evidence="3">The sequence shown here is derived from an EMBL/GenBank/DDBJ whole genome shotgun (WGS) entry which is preliminary data.</text>
</comment>
<keyword evidence="1" id="KW-0862">Zinc</keyword>
<feature type="non-terminal residue" evidence="3">
    <location>
        <position position="124"/>
    </location>
</feature>
<reference evidence="3" key="1">
    <citation type="journal article" date="2019" name="Sci. Rep.">
        <title>Draft genome of Tanacetum cinerariifolium, the natural source of mosquito coil.</title>
        <authorList>
            <person name="Yamashiro T."/>
            <person name="Shiraishi A."/>
            <person name="Satake H."/>
            <person name="Nakayama K."/>
        </authorList>
    </citation>
    <scope>NUCLEOTIDE SEQUENCE</scope>
</reference>
<keyword evidence="1" id="KW-0863">Zinc-finger</keyword>
<dbReference type="SUPFAM" id="SSF57756">
    <property type="entry name" value="Retrovirus zinc finger-like domains"/>
    <property type="match status" value="1"/>
</dbReference>
<dbReference type="InterPro" id="IPR036875">
    <property type="entry name" value="Znf_CCHC_sf"/>
</dbReference>
<sequence>LSDERLYAQAGSTTFKHGDEATRARIRKNKETVKCFKCHGTGHFANACPQDNTKTTQKQEKETAVAIPSLPEPKQGFEISSNGDRCTLAYIFKDRRGKNINLDRMREQRNNYLEDYFDALDRSA</sequence>
<evidence type="ECO:0000313" key="3">
    <source>
        <dbReference type="EMBL" id="GFD14385.1"/>
    </source>
</evidence>
<organism evidence="3">
    <name type="scientific">Tanacetum cinerariifolium</name>
    <name type="common">Dalmatian daisy</name>
    <name type="synonym">Chrysanthemum cinerariifolium</name>
    <dbReference type="NCBI Taxonomy" id="118510"/>
    <lineage>
        <taxon>Eukaryota</taxon>
        <taxon>Viridiplantae</taxon>
        <taxon>Streptophyta</taxon>
        <taxon>Embryophyta</taxon>
        <taxon>Tracheophyta</taxon>
        <taxon>Spermatophyta</taxon>
        <taxon>Magnoliopsida</taxon>
        <taxon>eudicotyledons</taxon>
        <taxon>Gunneridae</taxon>
        <taxon>Pentapetalae</taxon>
        <taxon>asterids</taxon>
        <taxon>campanulids</taxon>
        <taxon>Asterales</taxon>
        <taxon>Asteraceae</taxon>
        <taxon>Asteroideae</taxon>
        <taxon>Anthemideae</taxon>
        <taxon>Anthemidinae</taxon>
        <taxon>Tanacetum</taxon>
    </lineage>
</organism>
<gene>
    <name evidence="3" type="ORF">Tci_886354</name>
</gene>
<evidence type="ECO:0000259" key="2">
    <source>
        <dbReference type="PROSITE" id="PS50158"/>
    </source>
</evidence>
<dbReference type="Pfam" id="PF00098">
    <property type="entry name" value="zf-CCHC"/>
    <property type="match status" value="1"/>
</dbReference>
<dbReference type="GO" id="GO:0003676">
    <property type="term" value="F:nucleic acid binding"/>
    <property type="evidence" value="ECO:0007669"/>
    <property type="project" value="InterPro"/>
</dbReference>